<evidence type="ECO:0000313" key="2">
    <source>
        <dbReference type="EMBL" id="QDS71832.1"/>
    </source>
</evidence>
<evidence type="ECO:0000313" key="3">
    <source>
        <dbReference type="Proteomes" id="UP000316270"/>
    </source>
</evidence>
<sequence>MASSVKSSSSGPSSRRDSAISDISKEKGRRPKTARTPSKRSLRPGRNTSFSDIGSLHIRQGPRRCLTSPSGQPFQTNVEEALALHERSRQILAMAAVPTPYQSAASVVPQTPALYRRRTAADCTYGRQHEWNPLSYPNSNKPLPVEESTEHYVPIPSTTTYWTTTESRRQEYAKIDKANKGLRGIWKKLIPKFARTTSESKFFDEKNDSDVCSVRRYRLELDDER</sequence>
<feature type="compositionally biased region" description="Low complexity" evidence="1">
    <location>
        <begin position="1"/>
        <end position="13"/>
    </location>
</feature>
<keyword evidence="3" id="KW-1185">Reference proteome</keyword>
<organism evidence="2 3">
    <name type="scientific">Venturia effusa</name>
    <dbReference type="NCBI Taxonomy" id="50376"/>
    <lineage>
        <taxon>Eukaryota</taxon>
        <taxon>Fungi</taxon>
        <taxon>Dikarya</taxon>
        <taxon>Ascomycota</taxon>
        <taxon>Pezizomycotina</taxon>
        <taxon>Dothideomycetes</taxon>
        <taxon>Pleosporomycetidae</taxon>
        <taxon>Venturiales</taxon>
        <taxon>Venturiaceae</taxon>
        <taxon>Venturia</taxon>
    </lineage>
</organism>
<feature type="region of interest" description="Disordered" evidence="1">
    <location>
        <begin position="1"/>
        <end position="73"/>
    </location>
</feature>
<protein>
    <submittedName>
        <fullName evidence="2">Uncharacterized protein</fullName>
    </submittedName>
</protein>
<dbReference type="EMBL" id="CP042190">
    <property type="protein sequence ID" value="QDS71832.1"/>
    <property type="molecule type" value="Genomic_DNA"/>
</dbReference>
<dbReference type="Proteomes" id="UP000316270">
    <property type="component" value="Chromosome 6"/>
</dbReference>
<proteinExistence type="predicted"/>
<evidence type="ECO:0000256" key="1">
    <source>
        <dbReference type="SAM" id="MobiDB-lite"/>
    </source>
</evidence>
<feature type="compositionally biased region" description="Basic and acidic residues" evidence="1">
    <location>
        <begin position="14"/>
        <end position="26"/>
    </location>
</feature>
<gene>
    <name evidence="2" type="ORF">FKW77_009781</name>
</gene>
<name>A0A517L874_9PEZI</name>
<accession>A0A517L874</accession>
<dbReference type="AlphaFoldDB" id="A0A517L874"/>
<dbReference type="OrthoDB" id="5366332at2759"/>
<reference evidence="2 3" key="1">
    <citation type="submission" date="2019-07" db="EMBL/GenBank/DDBJ databases">
        <title>Finished genome of Venturia effusa.</title>
        <authorList>
            <person name="Young C.A."/>
            <person name="Cox M.P."/>
            <person name="Ganley A.R.D."/>
            <person name="David W.J."/>
        </authorList>
    </citation>
    <scope>NUCLEOTIDE SEQUENCE [LARGE SCALE GENOMIC DNA]</scope>
    <source>
        <strain evidence="3">albino</strain>
    </source>
</reference>
<feature type="compositionally biased region" description="Basic residues" evidence="1">
    <location>
        <begin position="27"/>
        <end position="43"/>
    </location>
</feature>